<evidence type="ECO:0000313" key="1">
    <source>
        <dbReference type="EMBL" id="KDR51027.1"/>
    </source>
</evidence>
<proteinExistence type="predicted"/>
<evidence type="ECO:0000313" key="2">
    <source>
        <dbReference type="Proteomes" id="UP000027442"/>
    </source>
</evidence>
<accession>A0A069QEB3</accession>
<keyword evidence="2" id="KW-1185">Reference proteome</keyword>
<dbReference type="EMBL" id="JNGW01000126">
    <property type="protein sequence ID" value="KDR51027.1"/>
    <property type="molecule type" value="Genomic_DNA"/>
</dbReference>
<sequence length="79" mass="9182">MGEIAICFLSNRVQRASYPMPNSHKSRGEFEIRAIRYVNYRYAEVGESAIRFLSNSVQKKHRFLSQVHVKTCILHPQDA</sequence>
<reference evidence="1 2" key="1">
    <citation type="submission" date="2013-08" db="EMBL/GenBank/DDBJ databases">
        <authorList>
            <person name="Weinstock G."/>
            <person name="Sodergren E."/>
            <person name="Wylie T."/>
            <person name="Fulton L."/>
            <person name="Fulton R."/>
            <person name="Fronick C."/>
            <person name="O'Laughlin M."/>
            <person name="Godfrey J."/>
            <person name="Miner T."/>
            <person name="Herter B."/>
            <person name="Appelbaum E."/>
            <person name="Cordes M."/>
            <person name="Lek S."/>
            <person name="Wollam A."/>
            <person name="Pepin K.H."/>
            <person name="Palsikar V.B."/>
            <person name="Mitreva M."/>
            <person name="Wilson R.K."/>
        </authorList>
    </citation>
    <scope>NUCLEOTIDE SEQUENCE [LARGE SCALE GENOMIC DNA]</scope>
    <source>
        <strain evidence="1 2">ATCC 15930</strain>
    </source>
</reference>
<dbReference type="PATRIC" id="fig|1122985.7.peg.3010"/>
<gene>
    <name evidence="1" type="ORF">HMPREF1991_02912</name>
</gene>
<dbReference type="Proteomes" id="UP000027442">
    <property type="component" value="Unassembled WGS sequence"/>
</dbReference>
<protein>
    <submittedName>
        <fullName evidence="1">Uncharacterized protein</fullName>
    </submittedName>
</protein>
<dbReference type="AlphaFoldDB" id="A0A069QEB3"/>
<comment type="caution">
    <text evidence="1">The sequence shown here is derived from an EMBL/GenBank/DDBJ whole genome shotgun (WGS) entry which is preliminary data.</text>
</comment>
<dbReference type="HOGENOM" id="CLU_2603073_0_0_10"/>
<name>A0A069QEB3_HOYLO</name>
<organism evidence="1 2">
    <name type="scientific">Hoylesella loescheii DSM 19665 = JCM 12249 = ATCC 15930</name>
    <dbReference type="NCBI Taxonomy" id="1122985"/>
    <lineage>
        <taxon>Bacteria</taxon>
        <taxon>Pseudomonadati</taxon>
        <taxon>Bacteroidota</taxon>
        <taxon>Bacteroidia</taxon>
        <taxon>Bacteroidales</taxon>
        <taxon>Prevotellaceae</taxon>
        <taxon>Hoylesella</taxon>
    </lineage>
</organism>